<evidence type="ECO:0000256" key="2">
    <source>
        <dbReference type="ARBA" id="ARBA00010488"/>
    </source>
</evidence>
<evidence type="ECO:0000256" key="1">
    <source>
        <dbReference type="ARBA" id="ARBA00004202"/>
    </source>
</evidence>
<keyword evidence="4" id="KW-0808">Transferase</keyword>
<dbReference type="PANTHER" id="PTHR37316">
    <property type="entry name" value="TEICHOIC ACID GLYCEROL-PHOSPHATE PRIMASE"/>
    <property type="match status" value="1"/>
</dbReference>
<keyword evidence="5" id="KW-0777">Teichoic acid biosynthesis</keyword>
<dbReference type="InterPro" id="IPR043148">
    <property type="entry name" value="TagF_C"/>
</dbReference>
<dbReference type="Proteomes" id="UP001482154">
    <property type="component" value="Unassembled WGS sequence"/>
</dbReference>
<name>A0ABV1IW91_9FIRM</name>
<reference evidence="7 8" key="1">
    <citation type="submission" date="2024-04" db="EMBL/GenBank/DDBJ databases">
        <title>Human intestinal bacterial collection.</title>
        <authorList>
            <person name="Pauvert C."/>
            <person name="Hitch T.C.A."/>
            <person name="Clavel T."/>
        </authorList>
    </citation>
    <scope>NUCLEOTIDE SEQUENCE [LARGE SCALE GENOMIC DNA]</scope>
    <source>
        <strain evidence="7 8">CLA-AA-H249</strain>
    </source>
</reference>
<dbReference type="InterPro" id="IPR051612">
    <property type="entry name" value="Teichoic_Acid_Biosynth"/>
</dbReference>
<proteinExistence type="inferred from homology"/>
<evidence type="ECO:0000256" key="6">
    <source>
        <dbReference type="ARBA" id="ARBA00023136"/>
    </source>
</evidence>
<dbReference type="Gene3D" id="3.40.50.11820">
    <property type="match status" value="1"/>
</dbReference>
<comment type="subcellular location">
    <subcellularLocation>
        <location evidence="1">Cell membrane</location>
        <topology evidence="1">Peripheral membrane protein</topology>
    </subcellularLocation>
</comment>
<evidence type="ECO:0000256" key="3">
    <source>
        <dbReference type="ARBA" id="ARBA00022475"/>
    </source>
</evidence>
<organism evidence="7 8">
    <name type="scientific">Anaerostipes amylophilus</name>
    <dbReference type="NCBI Taxonomy" id="2981779"/>
    <lineage>
        <taxon>Bacteria</taxon>
        <taxon>Bacillati</taxon>
        <taxon>Bacillota</taxon>
        <taxon>Clostridia</taxon>
        <taxon>Lachnospirales</taxon>
        <taxon>Lachnospiraceae</taxon>
        <taxon>Anaerostipes</taxon>
    </lineage>
</organism>
<dbReference type="InterPro" id="IPR043149">
    <property type="entry name" value="TagF_N"/>
</dbReference>
<sequence length="392" mass="47062">MNIKQLIKKYTIKIYKKLTHIIPTSKKIIIFQSSNGRNYTGNPRYIYEEMIRQGLDKKYKCIWFLFDTSIEVPGNCKKIRNNYFPYFWYLMRAGFWVFDSRQPKYCRKKKNVTYIQTWHGTPLKKLALDMDRMDMGGSTNIEGYHRKFLATCNDWDYLVSQNSFSTEIFKSCFAFKDRPILQIGYPRNDILIRDNNKEKIKEYKKKLGLPLDKKIILYAPTWRDNEYSVKGKYKFVSKLDFDKAQKELSDEYIFIVKYHYLVSDKIDWSPYKGFVYTFDETKDIAWLYLVSDMMITDYSSVMFDYSLLKRPMLFFAYDLENYKENLRGFYFDFVEEAPGPISKNTDQLIQDIKTYDPSQWKEKYQAYSAKYNHVDDGHASEHIVDLIKKKSR</sequence>
<comment type="similarity">
    <text evidence="2">Belongs to the CDP-glycerol glycerophosphotransferase family.</text>
</comment>
<evidence type="ECO:0000313" key="8">
    <source>
        <dbReference type="Proteomes" id="UP001482154"/>
    </source>
</evidence>
<evidence type="ECO:0000256" key="5">
    <source>
        <dbReference type="ARBA" id="ARBA00022944"/>
    </source>
</evidence>
<dbReference type="Pfam" id="PF04464">
    <property type="entry name" value="Glyphos_transf"/>
    <property type="match status" value="1"/>
</dbReference>
<dbReference type="SUPFAM" id="SSF53756">
    <property type="entry name" value="UDP-Glycosyltransferase/glycogen phosphorylase"/>
    <property type="match status" value="1"/>
</dbReference>
<keyword evidence="3" id="KW-1003">Cell membrane</keyword>
<evidence type="ECO:0000313" key="7">
    <source>
        <dbReference type="EMBL" id="MEQ2710567.1"/>
    </source>
</evidence>
<dbReference type="InterPro" id="IPR007554">
    <property type="entry name" value="Glycerophosphate_synth"/>
</dbReference>
<keyword evidence="8" id="KW-1185">Reference proteome</keyword>
<keyword evidence="6" id="KW-0472">Membrane</keyword>
<dbReference type="Gene3D" id="3.40.50.12580">
    <property type="match status" value="1"/>
</dbReference>
<dbReference type="EMBL" id="JBBNIN010000005">
    <property type="protein sequence ID" value="MEQ2710567.1"/>
    <property type="molecule type" value="Genomic_DNA"/>
</dbReference>
<gene>
    <name evidence="7" type="ORF">AAAU51_05195</name>
</gene>
<dbReference type="PANTHER" id="PTHR37316:SF3">
    <property type="entry name" value="TEICHOIC ACID GLYCEROL-PHOSPHATE TRANSFERASE"/>
    <property type="match status" value="1"/>
</dbReference>
<protein>
    <submittedName>
        <fullName evidence="7">CDP-glycerol glycerophosphotransferase family protein</fullName>
    </submittedName>
</protein>
<comment type="caution">
    <text evidence="7">The sequence shown here is derived from an EMBL/GenBank/DDBJ whole genome shotgun (WGS) entry which is preliminary data.</text>
</comment>
<accession>A0ABV1IW91</accession>
<dbReference type="RefSeq" id="WP_242852073.1">
    <property type="nucleotide sequence ID" value="NZ_JAOQJG010000001.1"/>
</dbReference>
<evidence type="ECO:0000256" key="4">
    <source>
        <dbReference type="ARBA" id="ARBA00022679"/>
    </source>
</evidence>